<evidence type="ECO:0000313" key="3">
    <source>
        <dbReference type="Proteomes" id="UP001148838"/>
    </source>
</evidence>
<evidence type="ECO:0000256" key="1">
    <source>
        <dbReference type="SAM" id="MobiDB-lite"/>
    </source>
</evidence>
<reference evidence="2 3" key="1">
    <citation type="journal article" date="2022" name="Allergy">
        <title>Genome assembly and annotation of Periplaneta americana reveal a comprehensive cockroach allergen profile.</title>
        <authorList>
            <person name="Wang L."/>
            <person name="Xiong Q."/>
            <person name="Saelim N."/>
            <person name="Wang L."/>
            <person name="Nong W."/>
            <person name="Wan A.T."/>
            <person name="Shi M."/>
            <person name="Liu X."/>
            <person name="Cao Q."/>
            <person name="Hui J.H.L."/>
            <person name="Sookrung N."/>
            <person name="Leung T.F."/>
            <person name="Tungtrongchitr A."/>
            <person name="Tsui S.K.W."/>
        </authorList>
    </citation>
    <scope>NUCLEOTIDE SEQUENCE [LARGE SCALE GENOMIC DNA]</scope>
    <source>
        <strain evidence="2">PWHHKU_190912</strain>
    </source>
</reference>
<accession>A0ABQ8TVK0</accession>
<comment type="caution">
    <text evidence="2">The sequence shown here is derived from an EMBL/GenBank/DDBJ whole genome shotgun (WGS) entry which is preliminary data.</text>
</comment>
<evidence type="ECO:0000313" key="2">
    <source>
        <dbReference type="EMBL" id="KAJ4449645.1"/>
    </source>
</evidence>
<name>A0ABQ8TVK0_PERAM</name>
<sequence length="292" mass="32260">MAGLCKGGNEPSRRVPKGSTAVSSWLIVPHSSYSRSYGIYNPKDRALVNIVTQLRDAAADSAYSSDEVSLQSLYPPKSFNLVAMPHVGRRVFRSQARSIIDNAIKFCDKEKTTGLFLPLLNATERAAAVVKVNKPSGKPLVMLRVFLTSSAVKQSVACWLAVSEAECTQNQTRRDGREETQGDTKRQLRMTAGSSSRGDRLIAAVYCACLDDRPPLFWHVDVRPAAGWSVWALHAQRLSDDKDEPPGTWKERSLEDDPDSLSYIVTFGIFAGRRLHPALRIGSGERGCERNH</sequence>
<dbReference type="EMBL" id="JAJSOF020000003">
    <property type="protein sequence ID" value="KAJ4449645.1"/>
    <property type="molecule type" value="Genomic_DNA"/>
</dbReference>
<proteinExistence type="predicted"/>
<gene>
    <name evidence="2" type="ORF">ANN_01049</name>
</gene>
<dbReference type="Proteomes" id="UP001148838">
    <property type="component" value="Unassembled WGS sequence"/>
</dbReference>
<keyword evidence="3" id="KW-1185">Reference proteome</keyword>
<organism evidence="2 3">
    <name type="scientific">Periplaneta americana</name>
    <name type="common">American cockroach</name>
    <name type="synonym">Blatta americana</name>
    <dbReference type="NCBI Taxonomy" id="6978"/>
    <lineage>
        <taxon>Eukaryota</taxon>
        <taxon>Metazoa</taxon>
        <taxon>Ecdysozoa</taxon>
        <taxon>Arthropoda</taxon>
        <taxon>Hexapoda</taxon>
        <taxon>Insecta</taxon>
        <taxon>Pterygota</taxon>
        <taxon>Neoptera</taxon>
        <taxon>Polyneoptera</taxon>
        <taxon>Dictyoptera</taxon>
        <taxon>Blattodea</taxon>
        <taxon>Blattoidea</taxon>
        <taxon>Blattidae</taxon>
        <taxon>Blattinae</taxon>
        <taxon>Periplaneta</taxon>
    </lineage>
</organism>
<feature type="region of interest" description="Disordered" evidence="1">
    <location>
        <begin position="169"/>
        <end position="193"/>
    </location>
</feature>
<feature type="compositionally biased region" description="Basic and acidic residues" evidence="1">
    <location>
        <begin position="172"/>
        <end position="186"/>
    </location>
</feature>
<protein>
    <submittedName>
        <fullName evidence="2">Uncharacterized protein</fullName>
    </submittedName>
</protein>